<organism evidence="1 2">
    <name type="scientific">Arabidopsis suecica</name>
    <name type="common">Swedish thale-cress</name>
    <name type="synonym">Cardaminopsis suecica</name>
    <dbReference type="NCBI Taxonomy" id="45249"/>
    <lineage>
        <taxon>Eukaryota</taxon>
        <taxon>Viridiplantae</taxon>
        <taxon>Streptophyta</taxon>
        <taxon>Embryophyta</taxon>
        <taxon>Tracheophyta</taxon>
        <taxon>Spermatophyta</taxon>
        <taxon>Magnoliopsida</taxon>
        <taxon>eudicotyledons</taxon>
        <taxon>Gunneridae</taxon>
        <taxon>Pentapetalae</taxon>
        <taxon>rosids</taxon>
        <taxon>malvids</taxon>
        <taxon>Brassicales</taxon>
        <taxon>Brassicaceae</taxon>
        <taxon>Camelineae</taxon>
        <taxon>Arabidopsis</taxon>
    </lineage>
</organism>
<accession>A0A8T1Z920</accession>
<dbReference type="EMBL" id="JAEFBJ010000011">
    <property type="protein sequence ID" value="KAG7554608.1"/>
    <property type="molecule type" value="Genomic_DNA"/>
</dbReference>
<comment type="caution">
    <text evidence="1">The sequence shown here is derived from an EMBL/GenBank/DDBJ whole genome shotgun (WGS) entry which is preliminary data.</text>
</comment>
<evidence type="ECO:0000313" key="2">
    <source>
        <dbReference type="Proteomes" id="UP000694251"/>
    </source>
</evidence>
<dbReference type="OrthoDB" id="4928at2759"/>
<gene>
    <name evidence="1" type="ORF">ISN44_As11g008330</name>
</gene>
<dbReference type="AlphaFoldDB" id="A0A8T1Z920"/>
<name>A0A8T1Z920_ARASU</name>
<proteinExistence type="predicted"/>
<evidence type="ECO:0000313" key="1">
    <source>
        <dbReference type="EMBL" id="KAG7554608.1"/>
    </source>
</evidence>
<sequence>ITQIVASNPEERGLSFGSHFDISDDILVSHVSRKSINVLKSRYRALVSRRDVLVLCNLKCVFSIE</sequence>
<reference evidence="1 2" key="1">
    <citation type="submission" date="2020-12" db="EMBL/GenBank/DDBJ databases">
        <title>Concerted genomic and epigenomic changes stabilize Arabidopsis allopolyploids.</title>
        <authorList>
            <person name="Chen Z."/>
        </authorList>
    </citation>
    <scope>NUCLEOTIDE SEQUENCE [LARGE SCALE GENOMIC DNA]</scope>
    <source>
        <strain evidence="1">As9502</strain>
        <tissue evidence="1">Leaf</tissue>
    </source>
</reference>
<dbReference type="Proteomes" id="UP000694251">
    <property type="component" value="Chromosome 11"/>
</dbReference>
<feature type="non-terminal residue" evidence="1">
    <location>
        <position position="1"/>
    </location>
</feature>
<protein>
    <submittedName>
        <fullName evidence="1">Uncharacterized protein</fullName>
    </submittedName>
</protein>
<keyword evidence="2" id="KW-1185">Reference proteome</keyword>